<organism evidence="2 3">
    <name type="scientific">Dethiosulfatarculus sandiegensis</name>
    <dbReference type="NCBI Taxonomy" id="1429043"/>
    <lineage>
        <taxon>Bacteria</taxon>
        <taxon>Pseudomonadati</taxon>
        <taxon>Thermodesulfobacteriota</taxon>
        <taxon>Desulfarculia</taxon>
        <taxon>Desulfarculales</taxon>
        <taxon>Desulfarculaceae</taxon>
        <taxon>Dethiosulfatarculus</taxon>
    </lineage>
</organism>
<keyword evidence="1" id="KW-0472">Membrane</keyword>
<reference evidence="2 3" key="1">
    <citation type="submission" date="2013-11" db="EMBL/GenBank/DDBJ databases">
        <title>Metagenomic analysis of a methanogenic consortium involved in long chain n-alkane degradation.</title>
        <authorList>
            <person name="Davidova I.A."/>
            <person name="Callaghan A.V."/>
            <person name="Wawrik B."/>
            <person name="Pruitt S."/>
            <person name="Marks C."/>
            <person name="Duncan K.E."/>
            <person name="Suflita J.M."/>
        </authorList>
    </citation>
    <scope>NUCLEOTIDE SEQUENCE [LARGE SCALE GENOMIC DNA]</scope>
    <source>
        <strain evidence="2 3">SPR</strain>
    </source>
</reference>
<keyword evidence="1" id="KW-1133">Transmembrane helix</keyword>
<feature type="transmembrane region" description="Helical" evidence="1">
    <location>
        <begin position="23"/>
        <end position="43"/>
    </location>
</feature>
<gene>
    <name evidence="2" type="ORF">X474_05440</name>
</gene>
<evidence type="ECO:0000256" key="1">
    <source>
        <dbReference type="SAM" id="Phobius"/>
    </source>
</evidence>
<dbReference type="AlphaFoldDB" id="A0A0D2JAS7"/>
<accession>A0A0D2JAS7</accession>
<comment type="caution">
    <text evidence="2">The sequence shown here is derived from an EMBL/GenBank/DDBJ whole genome shotgun (WGS) entry which is preliminary data.</text>
</comment>
<dbReference type="EMBL" id="AZAC01000004">
    <property type="protein sequence ID" value="KIX15239.1"/>
    <property type="molecule type" value="Genomic_DNA"/>
</dbReference>
<protein>
    <submittedName>
        <fullName evidence="2">Uncharacterized protein</fullName>
    </submittedName>
</protein>
<name>A0A0D2JAS7_9BACT</name>
<sequence length="224" mass="25953">MAPESSDREHRGEERRFKLGRRLLLLLSLMVVWGGMVLTFAGFSKAAGPFYRSPDYLYKQARERAAVLDSKARLVLAAYKLGNEKGLFEQGVFVYHSPGLERAGGRWNCYMVVTGRSAHYNQIRLAPPKSELPEINPEKPLHMAWDWVLGYWWKKQKKPYLNVVLRPAQKKENLPRTCKWVWEFHALSLDEECLVFIDALKMRRLRANVINGPDPTPPPAYHFK</sequence>
<evidence type="ECO:0000313" key="3">
    <source>
        <dbReference type="Proteomes" id="UP000032233"/>
    </source>
</evidence>
<evidence type="ECO:0000313" key="2">
    <source>
        <dbReference type="EMBL" id="KIX15239.1"/>
    </source>
</evidence>
<keyword evidence="3" id="KW-1185">Reference proteome</keyword>
<dbReference type="InParanoid" id="A0A0D2JAS7"/>
<dbReference type="Proteomes" id="UP000032233">
    <property type="component" value="Unassembled WGS sequence"/>
</dbReference>
<proteinExistence type="predicted"/>
<keyword evidence="1" id="KW-0812">Transmembrane</keyword>